<accession>A0A371JPX9</accession>
<name>A0A371JPX9_9FLAO</name>
<evidence type="ECO:0000313" key="3">
    <source>
        <dbReference type="Proteomes" id="UP000261828"/>
    </source>
</evidence>
<reference evidence="2 3" key="1">
    <citation type="submission" date="2018-08" db="EMBL/GenBank/DDBJ databases">
        <title>Muricauda nanhaiensis sp. nov., isolated from seawater of the South China Sea.</title>
        <authorList>
            <person name="Dang Y."/>
        </authorList>
    </citation>
    <scope>NUCLEOTIDE SEQUENCE [LARGE SCALE GENOMIC DNA]</scope>
    <source>
        <strain evidence="2 3">SM1704</strain>
    </source>
</reference>
<keyword evidence="1" id="KW-1133">Transmembrane helix</keyword>
<organism evidence="2 3">
    <name type="scientific">Flagellimonas nanhaiensis</name>
    <dbReference type="NCBI Taxonomy" id="2292706"/>
    <lineage>
        <taxon>Bacteria</taxon>
        <taxon>Pseudomonadati</taxon>
        <taxon>Bacteroidota</taxon>
        <taxon>Flavobacteriia</taxon>
        <taxon>Flavobacteriales</taxon>
        <taxon>Flavobacteriaceae</taxon>
        <taxon>Flagellimonas</taxon>
    </lineage>
</organism>
<comment type="caution">
    <text evidence="2">The sequence shown here is derived from an EMBL/GenBank/DDBJ whole genome shotgun (WGS) entry which is preliminary data.</text>
</comment>
<proteinExistence type="predicted"/>
<dbReference type="EMBL" id="QTJX01000002">
    <property type="protein sequence ID" value="RDY59541.1"/>
    <property type="molecule type" value="Genomic_DNA"/>
</dbReference>
<protein>
    <submittedName>
        <fullName evidence="2">Uncharacterized protein</fullName>
    </submittedName>
</protein>
<keyword evidence="1" id="KW-0812">Transmembrane</keyword>
<keyword evidence="1" id="KW-0472">Membrane</keyword>
<sequence length="71" mass="8522">MVFFGWLIWLKAAQSAAFFCDQNFKRVSYYQSTQIMIYKIVLIISLISFLIPIFLMVFYSKEGRKRGRNKR</sequence>
<feature type="transmembrane region" description="Helical" evidence="1">
    <location>
        <begin position="35"/>
        <end position="59"/>
    </location>
</feature>
<evidence type="ECO:0000256" key="1">
    <source>
        <dbReference type="SAM" id="Phobius"/>
    </source>
</evidence>
<evidence type="ECO:0000313" key="2">
    <source>
        <dbReference type="EMBL" id="RDY59541.1"/>
    </source>
</evidence>
<dbReference type="Proteomes" id="UP000261828">
    <property type="component" value="Unassembled WGS sequence"/>
</dbReference>
<gene>
    <name evidence="2" type="ORF">DX873_09190</name>
</gene>
<dbReference type="AlphaFoldDB" id="A0A371JPX9"/>
<keyword evidence="3" id="KW-1185">Reference proteome</keyword>